<dbReference type="PANTHER" id="PTHR43249:SF1">
    <property type="entry name" value="D-GLUCOSIDE 3-DEHYDROGENASE"/>
    <property type="match status" value="1"/>
</dbReference>
<dbReference type="PANTHER" id="PTHR43249">
    <property type="entry name" value="UDP-N-ACETYL-2-AMINO-2-DEOXY-D-GLUCURONATE OXIDASE"/>
    <property type="match status" value="1"/>
</dbReference>
<dbReference type="InterPro" id="IPR000683">
    <property type="entry name" value="Gfo/Idh/MocA-like_OxRdtase_N"/>
</dbReference>
<comment type="caution">
    <text evidence="3">The sequence shown here is derived from an EMBL/GenBank/DDBJ whole genome shotgun (WGS) entry which is preliminary data.</text>
</comment>
<accession>A0A918SD82</accession>
<dbReference type="SUPFAM" id="SSF51735">
    <property type="entry name" value="NAD(P)-binding Rossmann-fold domains"/>
    <property type="match status" value="1"/>
</dbReference>
<protein>
    <submittedName>
        <fullName evidence="3">Oxidoreductase</fullName>
    </submittedName>
</protein>
<dbReference type="AlphaFoldDB" id="A0A918SD82"/>
<gene>
    <name evidence="3" type="ORF">GCM10007989_34820</name>
</gene>
<evidence type="ECO:0000259" key="2">
    <source>
        <dbReference type="Pfam" id="PF22725"/>
    </source>
</evidence>
<evidence type="ECO:0000313" key="4">
    <source>
        <dbReference type="Proteomes" id="UP000646579"/>
    </source>
</evidence>
<dbReference type="RefSeq" id="WP_189427064.1">
    <property type="nucleotide sequence ID" value="NZ_BMZE01000004.1"/>
</dbReference>
<feature type="domain" description="Gfo/Idh/MocA-like oxidoreductase N-terminal" evidence="1">
    <location>
        <begin position="5"/>
        <end position="120"/>
    </location>
</feature>
<keyword evidence="4" id="KW-1185">Reference proteome</keyword>
<dbReference type="Proteomes" id="UP000646579">
    <property type="component" value="Unassembled WGS sequence"/>
</dbReference>
<dbReference type="EMBL" id="BMZE01000004">
    <property type="protein sequence ID" value="GHA35834.1"/>
    <property type="molecule type" value="Genomic_DNA"/>
</dbReference>
<dbReference type="Pfam" id="PF22725">
    <property type="entry name" value="GFO_IDH_MocA_C3"/>
    <property type="match status" value="1"/>
</dbReference>
<feature type="domain" description="GFO/IDH/MocA-like oxidoreductase" evidence="2">
    <location>
        <begin position="133"/>
        <end position="251"/>
    </location>
</feature>
<reference evidence="3" key="2">
    <citation type="submission" date="2020-09" db="EMBL/GenBank/DDBJ databases">
        <authorList>
            <person name="Sun Q."/>
            <person name="Kim S."/>
        </authorList>
    </citation>
    <scope>NUCLEOTIDE SEQUENCE</scope>
    <source>
        <strain evidence="3">KCTC 32437</strain>
    </source>
</reference>
<dbReference type="SUPFAM" id="SSF55347">
    <property type="entry name" value="Glyceraldehyde-3-phosphate dehydrogenase-like, C-terminal domain"/>
    <property type="match status" value="1"/>
</dbReference>
<dbReference type="Pfam" id="PF01408">
    <property type="entry name" value="GFO_IDH_MocA"/>
    <property type="match status" value="1"/>
</dbReference>
<proteinExistence type="predicted"/>
<sequence>MQEKLRVAVVGCGIGEEHLTDGFSLARDVFDVVALCDLDAQRLASVAERHGIDRTTTRFEDLLAMPDVDVIDICTPPTVHFDQIKAVLAAGKHVICEKPLVGSLREIDEIIEIEKASAGALMPIFQYRFGQGVQQAKRIIDADLAGRPFFVSAETFWSRDQAYYANPWRGRWASELGGVLMTQAIHIHDLVTYLMGPVDRLFGRIATRVNQIEVDDCATASLQFKNGALGSFSATLGSSDQISRIRLMFENVTIESDHNAYRPGRQPWRFLPKTAEIESAIASELEGVTATPAGFEAQFRGFFDHVVKGRPLPVTLRDSRQSLEIASAFYHSAFDCTDIVLPIERGHAVYDGWTQQWTDRKQAV</sequence>
<name>A0A918SD82_9HYPH</name>
<dbReference type="GO" id="GO:0000166">
    <property type="term" value="F:nucleotide binding"/>
    <property type="evidence" value="ECO:0007669"/>
    <property type="project" value="InterPro"/>
</dbReference>
<dbReference type="InterPro" id="IPR036291">
    <property type="entry name" value="NAD(P)-bd_dom_sf"/>
</dbReference>
<dbReference type="InterPro" id="IPR055170">
    <property type="entry name" value="GFO_IDH_MocA-like_dom"/>
</dbReference>
<dbReference type="Gene3D" id="3.40.50.720">
    <property type="entry name" value="NAD(P)-binding Rossmann-like Domain"/>
    <property type="match status" value="1"/>
</dbReference>
<dbReference type="InterPro" id="IPR052515">
    <property type="entry name" value="Gfo/Idh/MocA_Oxidoreductase"/>
</dbReference>
<evidence type="ECO:0000259" key="1">
    <source>
        <dbReference type="Pfam" id="PF01408"/>
    </source>
</evidence>
<evidence type="ECO:0000313" key="3">
    <source>
        <dbReference type="EMBL" id="GHA35834.1"/>
    </source>
</evidence>
<organism evidence="3 4">
    <name type="scientific">Devosia pacifica</name>
    <dbReference type="NCBI Taxonomy" id="1335967"/>
    <lineage>
        <taxon>Bacteria</taxon>
        <taxon>Pseudomonadati</taxon>
        <taxon>Pseudomonadota</taxon>
        <taxon>Alphaproteobacteria</taxon>
        <taxon>Hyphomicrobiales</taxon>
        <taxon>Devosiaceae</taxon>
        <taxon>Devosia</taxon>
    </lineage>
</organism>
<dbReference type="Gene3D" id="3.30.360.10">
    <property type="entry name" value="Dihydrodipicolinate Reductase, domain 2"/>
    <property type="match status" value="1"/>
</dbReference>
<reference evidence="3" key="1">
    <citation type="journal article" date="2014" name="Int. J. Syst. Evol. Microbiol.">
        <title>Complete genome sequence of Corynebacterium casei LMG S-19264T (=DSM 44701T), isolated from a smear-ripened cheese.</title>
        <authorList>
            <consortium name="US DOE Joint Genome Institute (JGI-PGF)"/>
            <person name="Walter F."/>
            <person name="Albersmeier A."/>
            <person name="Kalinowski J."/>
            <person name="Ruckert C."/>
        </authorList>
    </citation>
    <scope>NUCLEOTIDE SEQUENCE</scope>
    <source>
        <strain evidence="3">KCTC 32437</strain>
    </source>
</reference>